<reference evidence="1 2" key="1">
    <citation type="submission" date="2018-04" db="EMBL/GenBank/DDBJ databases">
        <authorList>
            <person name="Vogel A."/>
        </authorList>
    </citation>
    <scope>NUCLEOTIDE SEQUENCE [LARGE SCALE GENOMIC DNA]</scope>
</reference>
<dbReference type="EMBL" id="OOIL02003381">
    <property type="protein sequence ID" value="VFQ87804.1"/>
    <property type="molecule type" value="Genomic_DNA"/>
</dbReference>
<organism evidence="1 2">
    <name type="scientific">Cuscuta campestris</name>
    <dbReference type="NCBI Taxonomy" id="132261"/>
    <lineage>
        <taxon>Eukaryota</taxon>
        <taxon>Viridiplantae</taxon>
        <taxon>Streptophyta</taxon>
        <taxon>Embryophyta</taxon>
        <taxon>Tracheophyta</taxon>
        <taxon>Spermatophyta</taxon>
        <taxon>Magnoliopsida</taxon>
        <taxon>eudicotyledons</taxon>
        <taxon>Gunneridae</taxon>
        <taxon>Pentapetalae</taxon>
        <taxon>asterids</taxon>
        <taxon>lamiids</taxon>
        <taxon>Solanales</taxon>
        <taxon>Convolvulaceae</taxon>
        <taxon>Cuscuteae</taxon>
        <taxon>Cuscuta</taxon>
        <taxon>Cuscuta subgen. Grammica</taxon>
        <taxon>Cuscuta sect. Cleistogrammica</taxon>
    </lineage>
</organism>
<sequence>MKPLKPRYQGRRKNTSDISKIERLGAENEVMKARLDLIEFTFAEHIRRMYGGNLPTPRDPDDADCWTPVDDLWQVDNSCTTIPPQQTPPPTTANRGGDLFYIEVDVEFWHGLAPEWEEEDGGGVEEVCKCVGRNVARSWEACPRVERGNLSPARASAVLSKAGVPLHKQEVEKVVLGADEVSNSPLFRLSHVLPLRVSVSLFACPCCRIHNNISS</sequence>
<name>A0A484MIC3_9ASTE</name>
<proteinExistence type="predicted"/>
<dbReference type="AlphaFoldDB" id="A0A484MIC3"/>
<evidence type="ECO:0000313" key="1">
    <source>
        <dbReference type="EMBL" id="VFQ87804.1"/>
    </source>
</evidence>
<gene>
    <name evidence="1" type="ORF">CCAM_LOCUS29580</name>
</gene>
<protein>
    <submittedName>
        <fullName evidence="1">Uncharacterized protein</fullName>
    </submittedName>
</protein>
<dbReference type="OrthoDB" id="1149625at2759"/>
<dbReference type="Proteomes" id="UP000595140">
    <property type="component" value="Unassembled WGS sequence"/>
</dbReference>
<keyword evidence="2" id="KW-1185">Reference proteome</keyword>
<accession>A0A484MIC3</accession>
<evidence type="ECO:0000313" key="2">
    <source>
        <dbReference type="Proteomes" id="UP000595140"/>
    </source>
</evidence>